<feature type="compositionally biased region" description="Low complexity" evidence="1">
    <location>
        <begin position="1"/>
        <end position="26"/>
    </location>
</feature>
<accession>A0A8T0MB86</accession>
<sequence>MTATKPGRRPPAAAGSAPRPTTSRGCRPVRRQRRPGASRPAPASQALRYESGSSTAACGTATPRRARRRQSFPLFSVRDSNAEFWRWQRRRRVTCQPDQEGGGRRRAHCDTNRA</sequence>
<feature type="region of interest" description="Disordered" evidence="1">
    <location>
        <begin position="1"/>
        <end position="68"/>
    </location>
</feature>
<feature type="compositionally biased region" description="Low complexity" evidence="1">
    <location>
        <begin position="37"/>
        <end position="46"/>
    </location>
</feature>
<feature type="compositionally biased region" description="Basic residues" evidence="1">
    <location>
        <begin position="27"/>
        <end position="36"/>
    </location>
</feature>
<proteinExistence type="predicted"/>
<dbReference type="EMBL" id="CM029054">
    <property type="protein sequence ID" value="KAG2534047.1"/>
    <property type="molecule type" value="Genomic_DNA"/>
</dbReference>
<evidence type="ECO:0000313" key="2">
    <source>
        <dbReference type="EMBL" id="KAG2534047.1"/>
    </source>
</evidence>
<evidence type="ECO:0000256" key="1">
    <source>
        <dbReference type="SAM" id="MobiDB-lite"/>
    </source>
</evidence>
<dbReference type="Proteomes" id="UP000823388">
    <property type="component" value="Chromosome 9N"/>
</dbReference>
<name>A0A8T0MB86_PANVG</name>
<gene>
    <name evidence="2" type="ORF">PVAP13_9NG227622</name>
</gene>
<evidence type="ECO:0000313" key="3">
    <source>
        <dbReference type="Proteomes" id="UP000823388"/>
    </source>
</evidence>
<keyword evidence="3" id="KW-1185">Reference proteome</keyword>
<organism evidence="2 3">
    <name type="scientific">Panicum virgatum</name>
    <name type="common">Blackwell switchgrass</name>
    <dbReference type="NCBI Taxonomy" id="38727"/>
    <lineage>
        <taxon>Eukaryota</taxon>
        <taxon>Viridiplantae</taxon>
        <taxon>Streptophyta</taxon>
        <taxon>Embryophyta</taxon>
        <taxon>Tracheophyta</taxon>
        <taxon>Spermatophyta</taxon>
        <taxon>Magnoliopsida</taxon>
        <taxon>Liliopsida</taxon>
        <taxon>Poales</taxon>
        <taxon>Poaceae</taxon>
        <taxon>PACMAD clade</taxon>
        <taxon>Panicoideae</taxon>
        <taxon>Panicodae</taxon>
        <taxon>Paniceae</taxon>
        <taxon>Panicinae</taxon>
        <taxon>Panicum</taxon>
        <taxon>Panicum sect. Hiantes</taxon>
    </lineage>
</organism>
<protein>
    <submittedName>
        <fullName evidence="2">Uncharacterized protein</fullName>
    </submittedName>
</protein>
<dbReference type="AlphaFoldDB" id="A0A8T0MB86"/>
<comment type="caution">
    <text evidence="2">The sequence shown here is derived from an EMBL/GenBank/DDBJ whole genome shotgun (WGS) entry which is preliminary data.</text>
</comment>
<reference evidence="2" key="1">
    <citation type="submission" date="2020-05" db="EMBL/GenBank/DDBJ databases">
        <title>WGS assembly of Panicum virgatum.</title>
        <authorList>
            <person name="Lovell J.T."/>
            <person name="Jenkins J."/>
            <person name="Shu S."/>
            <person name="Juenger T.E."/>
            <person name="Schmutz J."/>
        </authorList>
    </citation>
    <scope>NUCLEOTIDE SEQUENCE</scope>
    <source>
        <strain evidence="2">AP13</strain>
    </source>
</reference>